<keyword evidence="2" id="KW-0547">Nucleotide-binding</keyword>
<keyword evidence="6" id="KW-0472">Membrane</keyword>
<dbReference type="PANTHER" id="PTHR43289:SF6">
    <property type="entry name" value="SERINE_THREONINE-PROTEIN KINASE NEKL-3"/>
    <property type="match status" value="1"/>
</dbReference>
<dbReference type="InterPro" id="IPR008271">
    <property type="entry name" value="Ser/Thr_kinase_AS"/>
</dbReference>
<evidence type="ECO:0000313" key="9">
    <source>
        <dbReference type="Proteomes" id="UP001151081"/>
    </source>
</evidence>
<sequence>MAQDVFGIAGTTQGPFTIEEAVAEGGFGVVYRALHGAFRAPVALKCLKIPTIPEDLRAGFLERFREEAEMLFRLSATIPEVVRPLHYDVITLDSGLIVPFIALEWLEGRTLWSLIEQRATDGLPPLSYVEAARLLTPVARALDIAHNFPAPQGPICVIHRDIKPANIFLAEVHGTEYVKILDFGIARARDAASVMAGEMTRADEATPLAFTPRYGAPEQWAPKRFGTTGPWTDVWGLALAFLETMAGRVVIDGDAVAIMGTVLDEKRRPTPRNEGVVVPDALEAVFRRALAVDPRERPGSAGAFWDEVEQALGTGTRLSAPTVHRSGTLRAPLLEGQETRRASGSMRAVSVPPASLDVASTVLADEGAGRISRLSDPPAVLSGSARDAAAIDVDWGASGPNAPPRRSSTSMPAVRVDAPVSQPSPRVSSVPRSRVSSAPRGPLPSVPHEPAPDVRSMLGGPVALASAGVLIRVLDQIAGWLWLGGERVGFGPLRLSYVAAILIGAGALLALARLLRHLTR</sequence>
<feature type="region of interest" description="Disordered" evidence="5">
    <location>
        <begin position="394"/>
        <end position="451"/>
    </location>
</feature>
<keyword evidence="3 8" id="KW-0418">Kinase</keyword>
<dbReference type="SMART" id="SM00220">
    <property type="entry name" value="S_TKc"/>
    <property type="match status" value="1"/>
</dbReference>
<keyword evidence="6" id="KW-1133">Transmembrane helix</keyword>
<dbReference type="GO" id="GO:0004674">
    <property type="term" value="F:protein serine/threonine kinase activity"/>
    <property type="evidence" value="ECO:0007669"/>
    <property type="project" value="UniProtKB-KW"/>
</dbReference>
<dbReference type="GO" id="GO:0005524">
    <property type="term" value="F:ATP binding"/>
    <property type="evidence" value="ECO:0007669"/>
    <property type="project" value="UniProtKB-KW"/>
</dbReference>
<feature type="transmembrane region" description="Helical" evidence="6">
    <location>
        <begin position="495"/>
        <end position="515"/>
    </location>
</feature>
<proteinExistence type="predicted"/>
<dbReference type="Proteomes" id="UP001151081">
    <property type="component" value="Unassembled WGS sequence"/>
</dbReference>
<dbReference type="PROSITE" id="PS50011">
    <property type="entry name" value="PROTEIN_KINASE_DOM"/>
    <property type="match status" value="1"/>
</dbReference>
<keyword evidence="4" id="KW-0067">ATP-binding</keyword>
<protein>
    <submittedName>
        <fullName evidence="8">Serine/threonine protein kinase</fullName>
    </submittedName>
</protein>
<dbReference type="EMBL" id="JAGTJJ010000057">
    <property type="protein sequence ID" value="MDC3987737.1"/>
    <property type="molecule type" value="Genomic_DNA"/>
</dbReference>
<dbReference type="RefSeq" id="WP_272427287.1">
    <property type="nucleotide sequence ID" value="NZ_JAGTJJ010000057.1"/>
</dbReference>
<gene>
    <name evidence="8" type="ORF">KEG57_45145</name>
</gene>
<reference evidence="8 9" key="1">
    <citation type="submission" date="2021-04" db="EMBL/GenBank/DDBJ databases">
        <title>Genome analysis of Polyangium sp.</title>
        <authorList>
            <person name="Li Y."/>
            <person name="Wang J."/>
        </authorList>
    </citation>
    <scope>NUCLEOTIDE SEQUENCE [LARGE SCALE GENOMIC DNA]</scope>
    <source>
        <strain evidence="8 9">SDU14</strain>
    </source>
</reference>
<dbReference type="InterPro" id="IPR000719">
    <property type="entry name" value="Prot_kinase_dom"/>
</dbReference>
<evidence type="ECO:0000256" key="3">
    <source>
        <dbReference type="ARBA" id="ARBA00022777"/>
    </source>
</evidence>
<dbReference type="AlphaFoldDB" id="A0A9X3XCC3"/>
<dbReference type="CDD" id="cd14014">
    <property type="entry name" value="STKc_PknB_like"/>
    <property type="match status" value="1"/>
</dbReference>
<evidence type="ECO:0000256" key="1">
    <source>
        <dbReference type="ARBA" id="ARBA00022679"/>
    </source>
</evidence>
<dbReference type="PROSITE" id="PS00108">
    <property type="entry name" value="PROTEIN_KINASE_ST"/>
    <property type="match status" value="1"/>
</dbReference>
<evidence type="ECO:0000256" key="2">
    <source>
        <dbReference type="ARBA" id="ARBA00022741"/>
    </source>
</evidence>
<evidence type="ECO:0000259" key="7">
    <source>
        <dbReference type="PROSITE" id="PS50011"/>
    </source>
</evidence>
<dbReference type="Gene3D" id="1.10.510.10">
    <property type="entry name" value="Transferase(Phosphotransferase) domain 1"/>
    <property type="match status" value="1"/>
</dbReference>
<keyword evidence="9" id="KW-1185">Reference proteome</keyword>
<evidence type="ECO:0000256" key="6">
    <source>
        <dbReference type="SAM" id="Phobius"/>
    </source>
</evidence>
<keyword evidence="8" id="KW-0723">Serine/threonine-protein kinase</keyword>
<name>A0A9X3XCC3_9BACT</name>
<evidence type="ECO:0000313" key="8">
    <source>
        <dbReference type="EMBL" id="MDC3987737.1"/>
    </source>
</evidence>
<dbReference type="Gene3D" id="3.30.200.20">
    <property type="entry name" value="Phosphorylase Kinase, domain 1"/>
    <property type="match status" value="1"/>
</dbReference>
<dbReference type="InterPro" id="IPR011009">
    <property type="entry name" value="Kinase-like_dom_sf"/>
</dbReference>
<feature type="domain" description="Protein kinase" evidence="7">
    <location>
        <begin position="16"/>
        <end position="312"/>
    </location>
</feature>
<dbReference type="Pfam" id="PF00069">
    <property type="entry name" value="Pkinase"/>
    <property type="match status" value="1"/>
</dbReference>
<evidence type="ECO:0000256" key="4">
    <source>
        <dbReference type="ARBA" id="ARBA00022840"/>
    </source>
</evidence>
<keyword evidence="1" id="KW-0808">Transferase</keyword>
<evidence type="ECO:0000256" key="5">
    <source>
        <dbReference type="SAM" id="MobiDB-lite"/>
    </source>
</evidence>
<dbReference type="PANTHER" id="PTHR43289">
    <property type="entry name" value="MITOGEN-ACTIVATED PROTEIN KINASE KINASE KINASE 20-RELATED"/>
    <property type="match status" value="1"/>
</dbReference>
<keyword evidence="6" id="KW-0812">Transmembrane</keyword>
<feature type="compositionally biased region" description="Low complexity" evidence="5">
    <location>
        <begin position="419"/>
        <end position="440"/>
    </location>
</feature>
<comment type="caution">
    <text evidence="8">The sequence shown here is derived from an EMBL/GenBank/DDBJ whole genome shotgun (WGS) entry which is preliminary data.</text>
</comment>
<accession>A0A9X3XCC3</accession>
<dbReference type="SUPFAM" id="SSF56112">
    <property type="entry name" value="Protein kinase-like (PK-like)"/>
    <property type="match status" value="1"/>
</dbReference>
<organism evidence="8 9">
    <name type="scientific">Polyangium jinanense</name>
    <dbReference type="NCBI Taxonomy" id="2829994"/>
    <lineage>
        <taxon>Bacteria</taxon>
        <taxon>Pseudomonadati</taxon>
        <taxon>Myxococcota</taxon>
        <taxon>Polyangia</taxon>
        <taxon>Polyangiales</taxon>
        <taxon>Polyangiaceae</taxon>
        <taxon>Polyangium</taxon>
    </lineage>
</organism>